<dbReference type="Gene3D" id="3.60.100.10">
    <property type="entry name" value="Cytotoxic necrotizing factor, Rho-activating domain"/>
    <property type="match status" value="1"/>
</dbReference>
<dbReference type="Pfam" id="PF05785">
    <property type="entry name" value="CNF1"/>
    <property type="match status" value="1"/>
</dbReference>
<feature type="region of interest" description="Disordered" evidence="1">
    <location>
        <begin position="1"/>
        <end position="63"/>
    </location>
</feature>
<reference evidence="3 4" key="1">
    <citation type="submission" date="2020-04" db="EMBL/GenBank/DDBJ databases">
        <authorList>
            <person name="De Canck E."/>
        </authorList>
    </citation>
    <scope>NUCLEOTIDE SEQUENCE [LARGE SCALE GENOMIC DNA]</scope>
    <source>
        <strain evidence="3 4">LMG 29739</strain>
    </source>
</reference>
<feature type="region of interest" description="Disordered" evidence="1">
    <location>
        <begin position="94"/>
        <end position="146"/>
    </location>
</feature>
<keyword evidence="4" id="KW-1185">Reference proteome</keyword>
<dbReference type="Proteomes" id="UP000494329">
    <property type="component" value="Unassembled WGS sequence"/>
</dbReference>
<organism evidence="3 4">
    <name type="scientific">Paraburkholderia solisilvae</name>
    <dbReference type="NCBI Taxonomy" id="624376"/>
    <lineage>
        <taxon>Bacteria</taxon>
        <taxon>Pseudomonadati</taxon>
        <taxon>Pseudomonadota</taxon>
        <taxon>Betaproteobacteria</taxon>
        <taxon>Burkholderiales</taxon>
        <taxon>Burkholderiaceae</taxon>
        <taxon>Paraburkholderia</taxon>
    </lineage>
</organism>
<gene>
    <name evidence="3" type="ORF">LMG29739_03890</name>
</gene>
<feature type="compositionally biased region" description="Polar residues" evidence="1">
    <location>
        <begin position="1"/>
        <end position="20"/>
    </location>
</feature>
<accession>A0A6J5E7H3</accession>
<evidence type="ECO:0000313" key="3">
    <source>
        <dbReference type="EMBL" id="CAB3762468.1"/>
    </source>
</evidence>
<dbReference type="CDD" id="cd16834">
    <property type="entry name" value="CNF1-like"/>
    <property type="match status" value="1"/>
</dbReference>
<evidence type="ECO:0000313" key="4">
    <source>
        <dbReference type="Proteomes" id="UP000494329"/>
    </source>
</evidence>
<name>A0A6J5E7H3_9BURK</name>
<dbReference type="InterPro" id="IPR008430">
    <property type="entry name" value="CNF_Rho-act"/>
</dbReference>
<feature type="compositionally biased region" description="Basic residues" evidence="1">
    <location>
        <begin position="27"/>
        <end position="37"/>
    </location>
</feature>
<dbReference type="EMBL" id="CADIKF010000031">
    <property type="protein sequence ID" value="CAB3762468.1"/>
    <property type="molecule type" value="Genomic_DNA"/>
</dbReference>
<evidence type="ECO:0000259" key="2">
    <source>
        <dbReference type="Pfam" id="PF05785"/>
    </source>
</evidence>
<feature type="compositionally biased region" description="Pro residues" evidence="1">
    <location>
        <begin position="42"/>
        <end position="51"/>
    </location>
</feature>
<dbReference type="InterPro" id="IPR037040">
    <property type="entry name" value="CNF_Rho-act_sf"/>
</dbReference>
<dbReference type="SUPFAM" id="SSF64438">
    <property type="entry name" value="CNF1/YfiH-like putative cysteine hydrolases"/>
    <property type="match status" value="1"/>
</dbReference>
<proteinExistence type="predicted"/>
<evidence type="ECO:0000256" key="1">
    <source>
        <dbReference type="SAM" id="MobiDB-lite"/>
    </source>
</evidence>
<dbReference type="InterPro" id="IPR011324">
    <property type="entry name" value="Cytotoxic_necrot_fac-like_cat"/>
</dbReference>
<feature type="compositionally biased region" description="Polar residues" evidence="1">
    <location>
        <begin position="119"/>
        <end position="136"/>
    </location>
</feature>
<protein>
    <recommendedName>
        <fullName evidence="2">Cytotoxic necrotizing factor Rho-activating domain-containing protein</fullName>
    </recommendedName>
</protein>
<dbReference type="AlphaFoldDB" id="A0A6J5E7H3"/>
<feature type="domain" description="Cytotoxic necrotizing factor Rho-activating" evidence="2">
    <location>
        <begin position="247"/>
        <end position="360"/>
    </location>
</feature>
<sequence>MAHTSSIASQGWLHSQTDDTASVHAAKAQKRHRRKAGARLPPNDPQIPATPTPTQDQTPSGNTEVTRIYLGPVSQGAPRQNSPQIPAKVWLDMQRQKKHPTSAKGRQPTTRHDPPNRTQPPVSSGGSGVTVTNQETAPVKPRLPPNLGAMTLKRLQGEGPLNLEPATGPAADIARIRQFGMALTFYRNDKSASQTRDLSSIDKTAYEARHDVIAFGKGTDGTSYVPEAKAYIGRAWTTTPTELSGTDIVKLGAGKDGTAAIMLPFDQLRLGSTVIVTGGPMRGSTMLFAADNHGFYAYHAGTSSNEPRWTVSEDGARSIANAYRAMHPAHHAWITARSGADELVSIAKLEPFSALIYNGAYSTEPGRKLPDERIHAPLHATGTEPNDPWHMMTFSYFEPGDVRSVGTAQAVISKDAGGKITVQVMGEKGKLDHMQTMDLHGGSVGFRYRPIEGATTSYTVEPSKQR</sequence>